<feature type="domain" description="ABC transporter" evidence="5">
    <location>
        <begin position="51"/>
        <end position="273"/>
    </location>
</feature>
<evidence type="ECO:0000313" key="6">
    <source>
        <dbReference type="EMBL" id="SOH03043.1"/>
    </source>
</evidence>
<dbReference type="GO" id="GO:0140359">
    <property type="term" value="F:ABC-type transporter activity"/>
    <property type="evidence" value="ECO:0007669"/>
    <property type="project" value="InterPro"/>
</dbReference>
<evidence type="ECO:0000256" key="3">
    <source>
        <dbReference type="ARBA" id="ARBA00022741"/>
    </source>
</evidence>
<dbReference type="SMART" id="SM00382">
    <property type="entry name" value="AAA"/>
    <property type="match status" value="1"/>
</dbReference>
<dbReference type="Proteomes" id="UP000221734">
    <property type="component" value="Chromosome Kuenenia_stuttgartiensis_MBR1"/>
</dbReference>
<dbReference type="SUPFAM" id="SSF52540">
    <property type="entry name" value="P-loop containing nucleoside triphosphate hydrolases"/>
    <property type="match status" value="1"/>
</dbReference>
<dbReference type="InterPro" id="IPR003439">
    <property type="entry name" value="ABC_transporter-like_ATP-bd"/>
</dbReference>
<dbReference type="CDD" id="cd03220">
    <property type="entry name" value="ABC_KpsT_Wzt"/>
    <property type="match status" value="1"/>
</dbReference>
<organism evidence="6 7">
    <name type="scientific">Kuenenia stuttgartiensis</name>
    <dbReference type="NCBI Taxonomy" id="174633"/>
    <lineage>
        <taxon>Bacteria</taxon>
        <taxon>Pseudomonadati</taxon>
        <taxon>Planctomycetota</taxon>
        <taxon>Candidatus Brocadiia</taxon>
        <taxon>Candidatus Brocadiales</taxon>
        <taxon>Candidatus Brocadiaceae</taxon>
        <taxon>Candidatus Kuenenia</taxon>
    </lineage>
</organism>
<dbReference type="CDD" id="cd10147">
    <property type="entry name" value="Wzt_C-like"/>
    <property type="match status" value="1"/>
</dbReference>
<keyword evidence="7" id="KW-1185">Reference proteome</keyword>
<evidence type="ECO:0000256" key="4">
    <source>
        <dbReference type="ARBA" id="ARBA00022840"/>
    </source>
</evidence>
<dbReference type="Pfam" id="PF00005">
    <property type="entry name" value="ABC_tran"/>
    <property type="match status" value="1"/>
</dbReference>
<evidence type="ECO:0000256" key="1">
    <source>
        <dbReference type="ARBA" id="ARBA00005417"/>
    </source>
</evidence>
<dbReference type="InterPro" id="IPR003593">
    <property type="entry name" value="AAA+_ATPase"/>
</dbReference>
<dbReference type="EMBL" id="LT934425">
    <property type="protein sequence ID" value="SOH03043.1"/>
    <property type="molecule type" value="Genomic_DNA"/>
</dbReference>
<protein>
    <recommendedName>
        <fullName evidence="5">ABC transporter domain-containing protein</fullName>
    </recommendedName>
</protein>
<dbReference type="InterPro" id="IPR027417">
    <property type="entry name" value="P-loop_NTPase"/>
</dbReference>
<dbReference type="InterPro" id="IPR029439">
    <property type="entry name" value="Wzt_C"/>
</dbReference>
<accession>A0A2C9CBT8</accession>
<evidence type="ECO:0000313" key="7">
    <source>
        <dbReference type="Proteomes" id="UP000221734"/>
    </source>
</evidence>
<proteinExistence type="inferred from homology"/>
<dbReference type="InterPro" id="IPR017871">
    <property type="entry name" value="ABC_transporter-like_CS"/>
</dbReference>
<dbReference type="PANTHER" id="PTHR46743">
    <property type="entry name" value="TEICHOIC ACIDS EXPORT ATP-BINDING PROTEIN TAGH"/>
    <property type="match status" value="1"/>
</dbReference>
<dbReference type="Gene3D" id="3.40.50.300">
    <property type="entry name" value="P-loop containing nucleotide triphosphate hydrolases"/>
    <property type="match status" value="1"/>
</dbReference>
<dbReference type="PANTHER" id="PTHR46743:SF2">
    <property type="entry name" value="TEICHOIC ACIDS EXPORT ATP-BINDING PROTEIN TAGH"/>
    <property type="match status" value="1"/>
</dbReference>
<comment type="similarity">
    <text evidence="1">Belongs to the ABC transporter superfamily.</text>
</comment>
<dbReference type="GO" id="GO:0016020">
    <property type="term" value="C:membrane"/>
    <property type="evidence" value="ECO:0007669"/>
    <property type="project" value="InterPro"/>
</dbReference>
<keyword evidence="2" id="KW-0813">Transport</keyword>
<dbReference type="AlphaFoldDB" id="A0A2C9CBT8"/>
<dbReference type="OrthoDB" id="9778870at2"/>
<dbReference type="RefSeq" id="WP_099323935.1">
    <property type="nucleotide sequence ID" value="NZ_LT934425.1"/>
</dbReference>
<dbReference type="PROSITE" id="PS50893">
    <property type="entry name" value="ABC_TRANSPORTER_2"/>
    <property type="match status" value="1"/>
</dbReference>
<keyword evidence="4" id="KW-0067">ATP-binding</keyword>
<reference evidence="7" key="1">
    <citation type="submission" date="2017-10" db="EMBL/GenBank/DDBJ databases">
        <authorList>
            <person name="Frank J."/>
        </authorList>
    </citation>
    <scope>NUCLEOTIDE SEQUENCE [LARGE SCALE GENOMIC DNA]</scope>
</reference>
<keyword evidence="3" id="KW-0547">Nucleotide-binding</keyword>
<name>A0A2C9CBT8_KUEST</name>
<dbReference type="GO" id="GO:0016887">
    <property type="term" value="F:ATP hydrolysis activity"/>
    <property type="evidence" value="ECO:0007669"/>
    <property type="project" value="InterPro"/>
</dbReference>
<sequence>MQDKNIVIKVENISKCYRIGLKENMHDSFAKSIFSFIKSPLENYRKYRSLYRFNDLNRENDSSDIIWAVKNVSFEVRQGEIVGIIGLNGAGKSTLLKILSKITEPTGGRAEIQGRISSLLEVGTGFHPELTGRENVYLNGTILGMRKKELDRKFDEIVDFSGIEKFIDTPIKRYSSGMKVRLAFAVAAHIEPEVLLIDEVLAVGDIQFQKKCLNKMEEIGKHGRTILFVSHNMAAVTRICPRTILINKGGILHDGPSHEVISHYMGSEKGTRAERTWQPEEAPGDEVVRLYSVRVLSESGCVSEAIDIGQPVTIEMVYEVFRHGFNMFSYFHLINEEGIELFISFENDPEWRNRPRLSGRYVTHAQIPGNLLGEGIFYITPTLRTLNPNIRRFKVPDAAAFQVVDSIDGNLSRGDYYGGNVGGVIRPLLKWKTQYHSESAKSVLATLSK</sequence>
<dbReference type="InterPro" id="IPR015860">
    <property type="entry name" value="ABC_transpr_TagH-like"/>
</dbReference>
<dbReference type="GO" id="GO:0005524">
    <property type="term" value="F:ATP binding"/>
    <property type="evidence" value="ECO:0007669"/>
    <property type="project" value="UniProtKB-KW"/>
</dbReference>
<dbReference type="KEGG" id="kst:KSMBR1_0529"/>
<dbReference type="PROSITE" id="PS00211">
    <property type="entry name" value="ABC_TRANSPORTER_1"/>
    <property type="match status" value="1"/>
</dbReference>
<dbReference type="InterPro" id="IPR050683">
    <property type="entry name" value="Bact_Polysacc_Export_ATP-bd"/>
</dbReference>
<evidence type="ECO:0000259" key="5">
    <source>
        <dbReference type="PROSITE" id="PS50893"/>
    </source>
</evidence>
<evidence type="ECO:0000256" key="2">
    <source>
        <dbReference type="ARBA" id="ARBA00022448"/>
    </source>
</evidence>
<gene>
    <name evidence="6" type="primary">wzt</name>
    <name evidence="6" type="ORF">KSMBR1_0529</name>
</gene>